<accession>A0A3A8PG37</accession>
<dbReference type="InterPro" id="IPR024983">
    <property type="entry name" value="CHAT_dom"/>
</dbReference>
<dbReference type="AlphaFoldDB" id="A0A3A8PG37"/>
<dbReference type="NCBIfam" id="NF033611">
    <property type="entry name" value="SAVED"/>
    <property type="match status" value="1"/>
</dbReference>
<dbReference type="InterPro" id="IPR040836">
    <property type="entry name" value="SAVED"/>
</dbReference>
<comment type="caution">
    <text evidence="3">The sequence shown here is derived from an EMBL/GenBank/DDBJ whole genome shotgun (WGS) entry which is preliminary data.</text>
</comment>
<gene>
    <name evidence="3" type="ORF">D7V93_23260</name>
</gene>
<name>A0A3A8PG37_9BACT</name>
<dbReference type="Pfam" id="PF12770">
    <property type="entry name" value="CHAT"/>
    <property type="match status" value="1"/>
</dbReference>
<dbReference type="Proteomes" id="UP000272888">
    <property type="component" value="Unassembled WGS sequence"/>
</dbReference>
<keyword evidence="4" id="KW-1185">Reference proteome</keyword>
<sequence length="648" mass="72449">MPSMENKPLKISLEFKRKDRAFSRSRLEYEIRFTGGERSTACFPWDDPKIIAAYGELEKSHPSSDALELLGDHLLGFLEDTRWPRYEAKIEGALKEGRPVDLTIRTDASELYYLPWELLKLSFNNKQIAELPECLVRCEWLPTPGMQKISPKGRILFACSAAGGGVPFQEHLKAIQEVCQEAKLDFDPERDVLRNMTREKLADALADTEHPVTVLHLLCHGALTDRKAYGLVLSPEDSHDEPDRLDPEDLRRLLPGRANALRLVTLCACQSGDAGVPAHILGSIARVFHRVGVPAVIASRLPFSCKGSVTLVKELYADLLMGSRNLRTAISLARRKLMLDPGARDWAALQFYGREEDEVGLRPFDPPDDSSGPAPRSELVLICHQALSQVRQTPGHIDAPQLTENRRVQGVSIDQTQALGKNRRSNLTQQVQRLAKPGGELLSVFSKPGVELLYYGFPLVPFAVLAGYLAKATQHVHVIEYDREKGRFAWHEAPGRSYPALEVEGRAQGTGKALQIRLSISSEVKSSDCETVLLAHCIRADLHFKVARPDFGIVRSAEQAQAYRLLLRKKINECMREMGDFESIHVFAAVPVSIAFLLGQVLSATNLPRSYVYNFNAKAVPKPGYEWRLGLDEAFRNKKPFVHIFKSP</sequence>
<organism evidence="3 4">
    <name type="scientific">Corallococcus llansteffanensis</name>
    <dbReference type="NCBI Taxonomy" id="2316731"/>
    <lineage>
        <taxon>Bacteria</taxon>
        <taxon>Pseudomonadati</taxon>
        <taxon>Myxococcota</taxon>
        <taxon>Myxococcia</taxon>
        <taxon>Myxococcales</taxon>
        <taxon>Cystobacterineae</taxon>
        <taxon>Myxococcaceae</taxon>
        <taxon>Corallococcus</taxon>
    </lineage>
</organism>
<dbReference type="EMBL" id="RAWB01000259">
    <property type="protein sequence ID" value="RKH55307.1"/>
    <property type="molecule type" value="Genomic_DNA"/>
</dbReference>
<evidence type="ECO:0000259" key="2">
    <source>
        <dbReference type="Pfam" id="PF18145"/>
    </source>
</evidence>
<evidence type="ECO:0000313" key="3">
    <source>
        <dbReference type="EMBL" id="RKH55307.1"/>
    </source>
</evidence>
<proteinExistence type="predicted"/>
<dbReference type="Pfam" id="PF18145">
    <property type="entry name" value="SAVED"/>
    <property type="match status" value="1"/>
</dbReference>
<feature type="domain" description="CHAT" evidence="1">
    <location>
        <begin position="169"/>
        <end position="353"/>
    </location>
</feature>
<evidence type="ECO:0000259" key="1">
    <source>
        <dbReference type="Pfam" id="PF12770"/>
    </source>
</evidence>
<feature type="domain" description="SMODS-associated and fused to various effectors" evidence="2">
    <location>
        <begin position="452"/>
        <end position="629"/>
    </location>
</feature>
<protein>
    <submittedName>
        <fullName evidence="3">SAVED domain-containing protein</fullName>
    </submittedName>
</protein>
<reference evidence="4" key="1">
    <citation type="submission" date="2018-09" db="EMBL/GenBank/DDBJ databases">
        <authorList>
            <person name="Livingstone P.G."/>
            <person name="Whitworth D.E."/>
        </authorList>
    </citation>
    <scope>NUCLEOTIDE SEQUENCE [LARGE SCALE GENOMIC DNA]</scope>
    <source>
        <strain evidence="4">CA051B</strain>
    </source>
</reference>
<evidence type="ECO:0000313" key="4">
    <source>
        <dbReference type="Proteomes" id="UP000272888"/>
    </source>
</evidence>